<gene>
    <name evidence="4" type="ORF">SAMN05414137_13617</name>
</gene>
<dbReference type="InterPro" id="IPR000182">
    <property type="entry name" value="GNAT_dom"/>
</dbReference>
<dbReference type="PROSITE" id="PS51186">
    <property type="entry name" value="GNAT"/>
    <property type="match status" value="1"/>
</dbReference>
<dbReference type="GO" id="GO:0016747">
    <property type="term" value="F:acyltransferase activity, transferring groups other than amino-acyl groups"/>
    <property type="evidence" value="ECO:0007669"/>
    <property type="project" value="InterPro"/>
</dbReference>
<dbReference type="SUPFAM" id="SSF55729">
    <property type="entry name" value="Acyl-CoA N-acyltransferases (Nat)"/>
    <property type="match status" value="1"/>
</dbReference>
<dbReference type="EMBL" id="FOAZ01000036">
    <property type="protein sequence ID" value="SEM59166.1"/>
    <property type="molecule type" value="Genomic_DNA"/>
</dbReference>
<evidence type="ECO:0000313" key="4">
    <source>
        <dbReference type="EMBL" id="SEM59166.1"/>
    </source>
</evidence>
<dbReference type="Pfam" id="PF00583">
    <property type="entry name" value="Acetyltransf_1"/>
    <property type="match status" value="1"/>
</dbReference>
<dbReference type="Proteomes" id="UP000183015">
    <property type="component" value="Unassembled WGS sequence"/>
</dbReference>
<reference evidence="5" key="1">
    <citation type="submission" date="2016-10" db="EMBL/GenBank/DDBJ databases">
        <authorList>
            <person name="Varghese N."/>
        </authorList>
    </citation>
    <scope>NUCLEOTIDE SEQUENCE [LARGE SCALE GENOMIC DNA]</scope>
    <source>
        <strain evidence="5">DSM 45096 / BCRC 16803 / CGMCC 4.1857 / CIP 109030 / JCM 12277 / KCTC 19219 / NBRC 100920 / 33214</strain>
    </source>
</reference>
<keyword evidence="1 4" id="KW-0808">Transferase</keyword>
<dbReference type="STRING" id="235985.SAMN05414137_13617"/>
<proteinExistence type="predicted"/>
<accession>A0A1H7ZLF7</accession>
<keyword evidence="5" id="KW-1185">Reference proteome</keyword>
<dbReference type="PANTHER" id="PTHR43877">
    <property type="entry name" value="AMINOALKYLPHOSPHONATE N-ACETYLTRANSFERASE-RELATED-RELATED"/>
    <property type="match status" value="1"/>
</dbReference>
<evidence type="ECO:0000256" key="2">
    <source>
        <dbReference type="ARBA" id="ARBA00023315"/>
    </source>
</evidence>
<evidence type="ECO:0000259" key="3">
    <source>
        <dbReference type="PROSITE" id="PS51186"/>
    </source>
</evidence>
<name>A0A1H7ZLF7_STRJI</name>
<feature type="domain" description="N-acetyltransferase" evidence="3">
    <location>
        <begin position="14"/>
        <end position="170"/>
    </location>
</feature>
<dbReference type="InterPro" id="IPR050832">
    <property type="entry name" value="Bact_Acetyltransf"/>
</dbReference>
<dbReference type="eggNOG" id="COG0456">
    <property type="taxonomic scope" value="Bacteria"/>
</dbReference>
<sequence>MSIKVRVAAQGDVPALVRLRLANAERHVQLDRELYRVPDAEVVRQHFEETLRSTEPKAVILVAEVTGDGAGEVVGMLELAPLAEPPDHQILVPRRAADVHTVVLEGRRGEGVGSALLQAAEQAASELGISTLYAGIFTPNQAAVRFYSSVGFGPRGTVLSKPQAAPAAAR</sequence>
<keyword evidence="2" id="KW-0012">Acyltransferase</keyword>
<evidence type="ECO:0000256" key="1">
    <source>
        <dbReference type="ARBA" id="ARBA00022679"/>
    </source>
</evidence>
<organism evidence="4 5">
    <name type="scientific">Streptacidiphilus jiangxiensis</name>
    <dbReference type="NCBI Taxonomy" id="235985"/>
    <lineage>
        <taxon>Bacteria</taxon>
        <taxon>Bacillati</taxon>
        <taxon>Actinomycetota</taxon>
        <taxon>Actinomycetes</taxon>
        <taxon>Kitasatosporales</taxon>
        <taxon>Streptomycetaceae</taxon>
        <taxon>Streptacidiphilus</taxon>
    </lineage>
</organism>
<dbReference type="AlphaFoldDB" id="A0A1H7ZLF7"/>
<protein>
    <submittedName>
        <fullName evidence="4">Acetyltransferase (GNAT) family protein</fullName>
    </submittedName>
</protein>
<evidence type="ECO:0000313" key="5">
    <source>
        <dbReference type="Proteomes" id="UP000183015"/>
    </source>
</evidence>
<dbReference type="InterPro" id="IPR016181">
    <property type="entry name" value="Acyl_CoA_acyltransferase"/>
</dbReference>
<dbReference type="RefSeq" id="WP_052439411.1">
    <property type="nucleotide sequence ID" value="NZ_BBPN01000050.1"/>
</dbReference>
<dbReference type="Gene3D" id="3.40.630.30">
    <property type="match status" value="1"/>
</dbReference>